<comment type="caution">
    <text evidence="1">The sequence shown here is derived from an EMBL/GenBank/DDBJ whole genome shotgun (WGS) entry which is preliminary data.</text>
</comment>
<feature type="non-terminal residue" evidence="1">
    <location>
        <position position="113"/>
    </location>
</feature>
<dbReference type="EMBL" id="BARS01058136">
    <property type="protein sequence ID" value="GAG45796.1"/>
    <property type="molecule type" value="Genomic_DNA"/>
</dbReference>
<dbReference type="InterPro" id="IPR038591">
    <property type="entry name" value="NolW-like_sf"/>
</dbReference>
<organism evidence="1">
    <name type="scientific">marine sediment metagenome</name>
    <dbReference type="NCBI Taxonomy" id="412755"/>
    <lineage>
        <taxon>unclassified sequences</taxon>
        <taxon>metagenomes</taxon>
        <taxon>ecological metagenomes</taxon>
    </lineage>
</organism>
<gene>
    <name evidence="1" type="ORF">S01H1_84935</name>
</gene>
<name>X0ZBK8_9ZZZZ</name>
<feature type="non-terminal residue" evidence="1">
    <location>
        <position position="1"/>
    </location>
</feature>
<proteinExistence type="predicted"/>
<protein>
    <recommendedName>
        <fullName evidence="2">NolW-like domain-containing protein</fullName>
    </recommendedName>
</protein>
<dbReference type="Gene3D" id="3.30.1370.120">
    <property type="match status" value="2"/>
</dbReference>
<evidence type="ECO:0000313" key="1">
    <source>
        <dbReference type="EMBL" id="GAG45796.1"/>
    </source>
</evidence>
<dbReference type="AlphaFoldDB" id="X0ZBK8"/>
<reference evidence="1" key="1">
    <citation type="journal article" date="2014" name="Front. Microbiol.">
        <title>High frequency of phylogenetically diverse reductive dehalogenase-homologous genes in deep subseafloor sedimentary metagenomes.</title>
        <authorList>
            <person name="Kawai M."/>
            <person name="Futagami T."/>
            <person name="Toyoda A."/>
            <person name="Takaki Y."/>
            <person name="Nishi S."/>
            <person name="Hori S."/>
            <person name="Arai W."/>
            <person name="Tsubouchi T."/>
            <person name="Morono Y."/>
            <person name="Uchiyama I."/>
            <person name="Ito T."/>
            <person name="Fujiyama A."/>
            <person name="Inagaki F."/>
            <person name="Takami H."/>
        </authorList>
    </citation>
    <scope>NUCLEOTIDE SEQUENCE</scope>
    <source>
        <strain evidence="1">Expedition CK06-06</strain>
    </source>
</reference>
<evidence type="ECO:0008006" key="2">
    <source>
        <dbReference type="Google" id="ProtNLM"/>
    </source>
</evidence>
<sequence>IQAFLSKPGGSVIVRPEMNMLIITDYAGVLRRVAGLIEIIDRPGDETTTQFIPVQYVATAQLSAQVSELLKQQQSLTSPEAQASRPQTIVTHEERTNQIIVISAGPPDPEALR</sequence>
<accession>X0ZBK8</accession>